<dbReference type="EMBL" id="HBIW01026359">
    <property type="protein sequence ID" value="CAE0707255.1"/>
    <property type="molecule type" value="Transcribed_RNA"/>
</dbReference>
<feature type="region of interest" description="Disordered" evidence="1">
    <location>
        <begin position="189"/>
        <end position="230"/>
    </location>
</feature>
<reference evidence="3" key="1">
    <citation type="submission" date="2021-01" db="EMBL/GenBank/DDBJ databases">
        <authorList>
            <person name="Corre E."/>
            <person name="Pelletier E."/>
            <person name="Niang G."/>
            <person name="Scheremetjew M."/>
            <person name="Finn R."/>
            <person name="Kale V."/>
            <person name="Holt S."/>
            <person name="Cochrane G."/>
            <person name="Meng A."/>
            <person name="Brown T."/>
            <person name="Cohen L."/>
        </authorList>
    </citation>
    <scope>NUCLEOTIDE SEQUENCE</scope>
    <source>
        <strain evidence="3">CCMP1756</strain>
    </source>
</reference>
<name>A0A7S4A8T1_9STRA</name>
<organism evidence="3">
    <name type="scientific">Pelagomonas calceolata</name>
    <dbReference type="NCBI Taxonomy" id="35677"/>
    <lineage>
        <taxon>Eukaryota</taxon>
        <taxon>Sar</taxon>
        <taxon>Stramenopiles</taxon>
        <taxon>Ochrophyta</taxon>
        <taxon>Pelagophyceae</taxon>
        <taxon>Pelagomonadales</taxon>
        <taxon>Pelagomonadaceae</taxon>
        <taxon>Pelagomonas</taxon>
    </lineage>
</organism>
<evidence type="ECO:0000256" key="2">
    <source>
        <dbReference type="SAM" id="SignalP"/>
    </source>
</evidence>
<proteinExistence type="predicted"/>
<feature type="compositionally biased region" description="Pro residues" evidence="1">
    <location>
        <begin position="202"/>
        <end position="229"/>
    </location>
</feature>
<accession>A0A7S4A8T1</accession>
<keyword evidence="5" id="KW-1185">Reference proteome</keyword>
<protein>
    <recommendedName>
        <fullName evidence="6">ShKT domain-containing protein</fullName>
    </recommendedName>
</protein>
<evidence type="ECO:0000313" key="5">
    <source>
        <dbReference type="Proteomes" id="UP000789595"/>
    </source>
</evidence>
<dbReference type="EMBL" id="CAKKNE010000006">
    <property type="protein sequence ID" value="CAH0380174.1"/>
    <property type="molecule type" value="Genomic_DNA"/>
</dbReference>
<evidence type="ECO:0000256" key="1">
    <source>
        <dbReference type="SAM" id="MobiDB-lite"/>
    </source>
</evidence>
<gene>
    <name evidence="3" type="ORF">PCAL00307_LOCUS22706</name>
    <name evidence="4" type="ORF">PECAL_6P18160</name>
</gene>
<feature type="chain" id="PRO_5036212379" description="ShKT domain-containing protein" evidence="2">
    <location>
        <begin position="22"/>
        <end position="287"/>
    </location>
</feature>
<dbReference type="Proteomes" id="UP000789595">
    <property type="component" value="Unassembled WGS sequence"/>
</dbReference>
<dbReference type="AlphaFoldDB" id="A0A7S4A8T1"/>
<evidence type="ECO:0000313" key="3">
    <source>
        <dbReference type="EMBL" id="CAE0707255.1"/>
    </source>
</evidence>
<reference evidence="4" key="2">
    <citation type="submission" date="2021-11" db="EMBL/GenBank/DDBJ databases">
        <authorList>
            <consortium name="Genoscope - CEA"/>
            <person name="William W."/>
        </authorList>
    </citation>
    <scope>NUCLEOTIDE SEQUENCE</scope>
</reference>
<keyword evidence="2" id="KW-0732">Signal</keyword>
<feature type="signal peptide" evidence="2">
    <location>
        <begin position="1"/>
        <end position="21"/>
    </location>
</feature>
<sequence>MRVRLALALLAPAARAGAGEGHHNLRGAAGPRPPARVVAPVFPWPPDGSEPDCRDEAAWASSEGADCNEVARDAAALCRAASDDGWAAADACACACAEVLVATTLPSRRRLAEAARAPQAIDEDARRPGVDCTSTSCVDDATWCYGSCSPNDCAYVAQKLKRCKAKNTDGVRTALEACPLTCGTCSAPPTPTREPTHRPAPEATPGPTPGPAPRAPSPTPHPTPTPYHPTPTYAPSASCADDPTWSYGTKASNTCAYVAHKLKRCKAKNTDGVRTALEACPKTCRTC</sequence>
<evidence type="ECO:0000313" key="4">
    <source>
        <dbReference type="EMBL" id="CAH0380174.1"/>
    </source>
</evidence>
<evidence type="ECO:0008006" key="6">
    <source>
        <dbReference type="Google" id="ProtNLM"/>
    </source>
</evidence>